<dbReference type="SMART" id="SM00432">
    <property type="entry name" value="MADS"/>
    <property type="match status" value="1"/>
</dbReference>
<protein>
    <submittedName>
        <fullName evidence="8">Agamous-like MADS-box protein</fullName>
    </submittedName>
</protein>
<evidence type="ECO:0000256" key="5">
    <source>
        <dbReference type="ARBA" id="ARBA00023242"/>
    </source>
</evidence>
<keyword evidence="4" id="KW-0804">Transcription</keyword>
<dbReference type="Gene3D" id="3.40.1810.10">
    <property type="entry name" value="Transcription factor, MADS-box"/>
    <property type="match status" value="1"/>
</dbReference>
<dbReference type="GO" id="GO:0005634">
    <property type="term" value="C:nucleus"/>
    <property type="evidence" value="ECO:0007669"/>
    <property type="project" value="UniProtKB-SubCell"/>
</dbReference>
<dbReference type="GO" id="GO:0046983">
    <property type="term" value="F:protein dimerization activity"/>
    <property type="evidence" value="ECO:0007669"/>
    <property type="project" value="InterPro"/>
</dbReference>
<dbReference type="PANTHER" id="PTHR11945:SF534">
    <property type="entry name" value="MYOCYTE-SPECIFIC ENHANCER FACTOR 2"/>
    <property type="match status" value="1"/>
</dbReference>
<gene>
    <name evidence="8" type="ORF">O6P43_011854</name>
</gene>
<evidence type="ECO:0000256" key="3">
    <source>
        <dbReference type="ARBA" id="ARBA00023125"/>
    </source>
</evidence>
<evidence type="ECO:0000256" key="1">
    <source>
        <dbReference type="ARBA" id="ARBA00004123"/>
    </source>
</evidence>
<evidence type="ECO:0000313" key="9">
    <source>
        <dbReference type="Proteomes" id="UP001163823"/>
    </source>
</evidence>
<dbReference type="CDD" id="cd00265">
    <property type="entry name" value="MADS_MEF2_like"/>
    <property type="match status" value="1"/>
</dbReference>
<organism evidence="8 9">
    <name type="scientific">Quillaja saponaria</name>
    <name type="common">Soap bark tree</name>
    <dbReference type="NCBI Taxonomy" id="32244"/>
    <lineage>
        <taxon>Eukaryota</taxon>
        <taxon>Viridiplantae</taxon>
        <taxon>Streptophyta</taxon>
        <taxon>Embryophyta</taxon>
        <taxon>Tracheophyta</taxon>
        <taxon>Spermatophyta</taxon>
        <taxon>Magnoliopsida</taxon>
        <taxon>eudicotyledons</taxon>
        <taxon>Gunneridae</taxon>
        <taxon>Pentapetalae</taxon>
        <taxon>rosids</taxon>
        <taxon>fabids</taxon>
        <taxon>Fabales</taxon>
        <taxon>Quillajaceae</taxon>
        <taxon>Quillaja</taxon>
    </lineage>
</organism>
<dbReference type="PANTHER" id="PTHR11945">
    <property type="entry name" value="MADS BOX PROTEIN"/>
    <property type="match status" value="1"/>
</dbReference>
<evidence type="ECO:0000256" key="6">
    <source>
        <dbReference type="SAM" id="Coils"/>
    </source>
</evidence>
<dbReference type="PRINTS" id="PR00404">
    <property type="entry name" value="MADSDOMAIN"/>
</dbReference>
<proteinExistence type="predicted"/>
<dbReference type="InterPro" id="IPR033896">
    <property type="entry name" value="MEF2-like_N"/>
</dbReference>
<dbReference type="InterPro" id="IPR002100">
    <property type="entry name" value="TF_MADSbox"/>
</dbReference>
<dbReference type="Pfam" id="PF00319">
    <property type="entry name" value="SRF-TF"/>
    <property type="match status" value="1"/>
</dbReference>
<evidence type="ECO:0000256" key="2">
    <source>
        <dbReference type="ARBA" id="ARBA00023015"/>
    </source>
</evidence>
<dbReference type="KEGG" id="qsa:O6P43_011854"/>
<evidence type="ECO:0000313" key="8">
    <source>
        <dbReference type="EMBL" id="KAJ7967616.1"/>
    </source>
</evidence>
<keyword evidence="6" id="KW-0175">Coiled coil</keyword>
<dbReference type="FunFam" id="3.40.1810.10:FF:000006">
    <property type="entry name" value="Agamous-like MADS-box protein AGL62"/>
    <property type="match status" value="1"/>
</dbReference>
<dbReference type="GO" id="GO:0000981">
    <property type="term" value="F:DNA-binding transcription factor activity, RNA polymerase II-specific"/>
    <property type="evidence" value="ECO:0007669"/>
    <property type="project" value="TreeGrafter"/>
</dbReference>
<comment type="caution">
    <text evidence="8">The sequence shown here is derived from an EMBL/GenBank/DDBJ whole genome shotgun (WGS) entry which is preliminary data.</text>
</comment>
<dbReference type="SUPFAM" id="SSF55455">
    <property type="entry name" value="SRF-like"/>
    <property type="match status" value="1"/>
</dbReference>
<evidence type="ECO:0000259" key="7">
    <source>
        <dbReference type="PROSITE" id="PS50066"/>
    </source>
</evidence>
<evidence type="ECO:0000256" key="4">
    <source>
        <dbReference type="ARBA" id="ARBA00023163"/>
    </source>
</evidence>
<keyword evidence="3" id="KW-0238">DNA-binding</keyword>
<comment type="subcellular location">
    <subcellularLocation>
        <location evidence="1">Nucleus</location>
    </subcellularLocation>
</comment>
<name>A0AAD7PTG0_QUISA</name>
<feature type="domain" description="MADS-box" evidence="7">
    <location>
        <begin position="11"/>
        <end position="71"/>
    </location>
</feature>
<reference evidence="8" key="1">
    <citation type="journal article" date="2023" name="Science">
        <title>Elucidation of the pathway for biosynthesis of saponin adjuvants from the soapbark tree.</title>
        <authorList>
            <person name="Reed J."/>
            <person name="Orme A."/>
            <person name="El-Demerdash A."/>
            <person name="Owen C."/>
            <person name="Martin L.B.B."/>
            <person name="Misra R.C."/>
            <person name="Kikuchi S."/>
            <person name="Rejzek M."/>
            <person name="Martin A.C."/>
            <person name="Harkess A."/>
            <person name="Leebens-Mack J."/>
            <person name="Louveau T."/>
            <person name="Stephenson M.J."/>
            <person name="Osbourn A."/>
        </authorList>
    </citation>
    <scope>NUCLEOTIDE SEQUENCE</scope>
    <source>
        <strain evidence="8">S10</strain>
    </source>
</reference>
<dbReference type="GO" id="GO:0000978">
    <property type="term" value="F:RNA polymerase II cis-regulatory region sequence-specific DNA binding"/>
    <property type="evidence" value="ECO:0007669"/>
    <property type="project" value="TreeGrafter"/>
</dbReference>
<feature type="coiled-coil region" evidence="6">
    <location>
        <begin position="97"/>
        <end position="172"/>
    </location>
</feature>
<keyword evidence="2" id="KW-0805">Transcription regulation</keyword>
<dbReference type="EMBL" id="JARAOO010000005">
    <property type="protein sequence ID" value="KAJ7967616.1"/>
    <property type="molecule type" value="Genomic_DNA"/>
</dbReference>
<dbReference type="Proteomes" id="UP001163823">
    <property type="component" value="Chromosome 5"/>
</dbReference>
<dbReference type="AlphaFoldDB" id="A0AAD7PTG0"/>
<dbReference type="PROSITE" id="PS50066">
    <property type="entry name" value="MADS_BOX_2"/>
    <property type="match status" value="1"/>
</dbReference>
<keyword evidence="5" id="KW-0539">Nucleus</keyword>
<sequence>MVNQTIKSTTLGRKKIEIKKIDDKSSKQVTFSKRRGGIFKKASEICVLCNAQVAVIVFCPAEKVFCFGHPDAETVLNRNLNYSLESEPVKQDHPLSFEQLNKEYEEKLKVREKEKQRLTEIENAVKDGIHRSWDWWNQPIDEMNAQELEGIMEAMKEMRKNLAERADQMMRASLWPSQSFYEATPTSVAAARNYGDGLGNQFEGLSGYGCQNFGF</sequence>
<accession>A0AAD7PTG0</accession>
<dbReference type="InterPro" id="IPR036879">
    <property type="entry name" value="TF_MADSbox_sf"/>
</dbReference>
<dbReference type="GO" id="GO:0045944">
    <property type="term" value="P:positive regulation of transcription by RNA polymerase II"/>
    <property type="evidence" value="ECO:0007669"/>
    <property type="project" value="InterPro"/>
</dbReference>
<keyword evidence="9" id="KW-1185">Reference proteome</keyword>